<name>A0A5M3XCS6_9ACTN</name>
<comment type="caution">
    <text evidence="2">The sequence shown here is derived from an EMBL/GenBank/DDBJ whole genome shotgun (WGS) entry which is preliminary data.</text>
</comment>
<feature type="transmembrane region" description="Helical" evidence="1">
    <location>
        <begin position="37"/>
        <end position="56"/>
    </location>
</feature>
<evidence type="ECO:0000256" key="1">
    <source>
        <dbReference type="SAM" id="Phobius"/>
    </source>
</evidence>
<evidence type="ECO:0000313" key="3">
    <source>
        <dbReference type="Proteomes" id="UP000331127"/>
    </source>
</evidence>
<keyword evidence="1" id="KW-0472">Membrane</keyword>
<reference evidence="2 3" key="1">
    <citation type="submission" date="2019-10" db="EMBL/GenBank/DDBJ databases">
        <title>Whole genome shotgun sequence of Acrocarpospora macrocephala NBRC 16266.</title>
        <authorList>
            <person name="Ichikawa N."/>
            <person name="Kimura A."/>
            <person name="Kitahashi Y."/>
            <person name="Komaki H."/>
            <person name="Oguchi A."/>
        </authorList>
    </citation>
    <scope>NUCLEOTIDE SEQUENCE [LARGE SCALE GENOMIC DNA]</scope>
    <source>
        <strain evidence="2 3">NBRC 16266</strain>
    </source>
</reference>
<dbReference type="Proteomes" id="UP000331127">
    <property type="component" value="Unassembled WGS sequence"/>
</dbReference>
<accession>A0A5M3XCS6</accession>
<sequence length="320" mass="35751">MKRRIVWLVTNSDVALALSVAIVVAVLGVVGPDSEKAGPAESATLATLAVLAVILLRDRARNDQRDQDWREALAETQLRLDRLADGIDRSSGVYFVIGLEFGKVLAAARQSTDRWLFKGATGTYVRAVTLPECVDHARLSRRALVFRLEILDPTDPELCERYVRMHQRLTTRADSPEHSWTMDETRRELFATILAACWYQQRYEMLDIDIGLSSKLSIHRYELSSRCLIITQRGPSFPATIVESGNLSYDLWNTELAVSLRQSKLLPMKQIQDVPLSASPSADEVRSVFSLLGVALPDTYTDADLEEISELALASANPYE</sequence>
<keyword evidence="1" id="KW-0812">Transmembrane</keyword>
<organism evidence="2 3">
    <name type="scientific">Acrocarpospora macrocephala</name>
    <dbReference type="NCBI Taxonomy" id="150177"/>
    <lineage>
        <taxon>Bacteria</taxon>
        <taxon>Bacillati</taxon>
        <taxon>Actinomycetota</taxon>
        <taxon>Actinomycetes</taxon>
        <taxon>Streptosporangiales</taxon>
        <taxon>Streptosporangiaceae</taxon>
        <taxon>Acrocarpospora</taxon>
    </lineage>
</organism>
<keyword evidence="1" id="KW-1133">Transmembrane helix</keyword>
<dbReference type="AlphaFoldDB" id="A0A5M3XCS6"/>
<keyword evidence="3" id="KW-1185">Reference proteome</keyword>
<proteinExistence type="predicted"/>
<gene>
    <name evidence="2" type="ORF">Amac_094560</name>
</gene>
<evidence type="ECO:0000313" key="2">
    <source>
        <dbReference type="EMBL" id="GES15858.1"/>
    </source>
</evidence>
<dbReference type="EMBL" id="BLAE01000085">
    <property type="protein sequence ID" value="GES15858.1"/>
    <property type="molecule type" value="Genomic_DNA"/>
</dbReference>
<dbReference type="OrthoDB" id="3675517at2"/>
<protein>
    <submittedName>
        <fullName evidence="2">Uncharacterized protein</fullName>
    </submittedName>
</protein>
<dbReference type="RefSeq" id="WP_155360947.1">
    <property type="nucleotide sequence ID" value="NZ_BAAAHL010000017.1"/>
</dbReference>
<feature type="transmembrane region" description="Helical" evidence="1">
    <location>
        <begin position="12"/>
        <end position="31"/>
    </location>
</feature>